<gene>
    <name evidence="1" type="ORF">SDC9_127455</name>
</gene>
<accession>A0A645CU59</accession>
<dbReference type="EMBL" id="VSSQ01030032">
    <property type="protein sequence ID" value="MPM80408.1"/>
    <property type="molecule type" value="Genomic_DNA"/>
</dbReference>
<dbReference type="AlphaFoldDB" id="A0A645CU59"/>
<sequence>MTVVHPPPVRILVIFFQDIKGDIWHDHKLLIGRRVGDKIISFLHESLFEHHRQPVGMFGHGKIQTVFKQDIKLQSEQPSLGQHTSFLLEDVAKVLLQAVMADAKGLPEQGPYLCRADIKSIAKLCDGQKVKIAALRA</sequence>
<organism evidence="1">
    <name type="scientific">bioreactor metagenome</name>
    <dbReference type="NCBI Taxonomy" id="1076179"/>
    <lineage>
        <taxon>unclassified sequences</taxon>
        <taxon>metagenomes</taxon>
        <taxon>ecological metagenomes</taxon>
    </lineage>
</organism>
<evidence type="ECO:0000313" key="1">
    <source>
        <dbReference type="EMBL" id="MPM80408.1"/>
    </source>
</evidence>
<comment type="caution">
    <text evidence="1">The sequence shown here is derived from an EMBL/GenBank/DDBJ whole genome shotgun (WGS) entry which is preliminary data.</text>
</comment>
<protein>
    <submittedName>
        <fullName evidence="1">Uncharacterized protein</fullName>
    </submittedName>
</protein>
<name>A0A645CU59_9ZZZZ</name>
<reference evidence="1" key="1">
    <citation type="submission" date="2019-08" db="EMBL/GenBank/DDBJ databases">
        <authorList>
            <person name="Kucharzyk K."/>
            <person name="Murdoch R.W."/>
            <person name="Higgins S."/>
            <person name="Loffler F."/>
        </authorList>
    </citation>
    <scope>NUCLEOTIDE SEQUENCE</scope>
</reference>
<proteinExistence type="predicted"/>